<dbReference type="PANTHER" id="PTHR30231">
    <property type="entry name" value="DNA POLYMERASE III SUBUNIT EPSILON"/>
    <property type="match status" value="1"/>
</dbReference>
<keyword evidence="1" id="KW-0540">Nuclease</keyword>
<sequence>MTSWTEMTAAAADLETSGVDVFTDRVVTGCVARIDGANVRCNRWLADPGVEIPAGATEVHGITTEYAQKYGRPHQEVVDEIVADLYACWAEGRYVAVMNGSFDLTMLHTYRPDFEVRGLVVDALILDKHYDKFRRGSRKLSAVAIHYGISLDQAHDAEADALAAARLAWKLPRVYPHLAQFTASELMEHQTVWYREQAESYRDWRTKKGEPAIHIPTAWPIQDAPESEAA</sequence>
<evidence type="ECO:0000313" key="5">
    <source>
        <dbReference type="EMBL" id="MFC4373262.1"/>
    </source>
</evidence>
<reference evidence="6" key="1">
    <citation type="journal article" date="2019" name="Int. J. Syst. Evol. Microbiol.">
        <title>The Global Catalogue of Microorganisms (GCM) 10K type strain sequencing project: providing services to taxonomists for standard genome sequencing and annotation.</title>
        <authorList>
            <consortium name="The Broad Institute Genomics Platform"/>
            <consortium name="The Broad Institute Genome Sequencing Center for Infectious Disease"/>
            <person name="Wu L."/>
            <person name="Ma J."/>
        </authorList>
    </citation>
    <scope>NUCLEOTIDE SEQUENCE [LARGE SCALE GENOMIC DNA]</scope>
    <source>
        <strain evidence="6">IBRC-M 10490</strain>
    </source>
</reference>
<protein>
    <submittedName>
        <fullName evidence="5">Exonuclease domain-containing protein</fullName>
    </submittedName>
</protein>
<evidence type="ECO:0000256" key="1">
    <source>
        <dbReference type="ARBA" id="ARBA00022722"/>
    </source>
</evidence>
<organism evidence="5 6">
    <name type="scientific">Nocardia halotolerans</name>
    <dbReference type="NCBI Taxonomy" id="1755878"/>
    <lineage>
        <taxon>Bacteria</taxon>
        <taxon>Bacillati</taxon>
        <taxon>Actinomycetota</taxon>
        <taxon>Actinomycetes</taxon>
        <taxon>Mycobacteriales</taxon>
        <taxon>Nocardiaceae</taxon>
        <taxon>Nocardia</taxon>
    </lineage>
</organism>
<dbReference type="GO" id="GO:0004527">
    <property type="term" value="F:exonuclease activity"/>
    <property type="evidence" value="ECO:0007669"/>
    <property type="project" value="UniProtKB-KW"/>
</dbReference>
<keyword evidence="2" id="KW-0378">Hydrolase</keyword>
<accession>A0ABV8VEK8</accession>
<dbReference type="Gene3D" id="3.30.420.10">
    <property type="entry name" value="Ribonuclease H-like superfamily/Ribonuclease H"/>
    <property type="match status" value="1"/>
</dbReference>
<dbReference type="SMART" id="SM00479">
    <property type="entry name" value="EXOIII"/>
    <property type="match status" value="1"/>
</dbReference>
<name>A0ABV8VEK8_9NOCA</name>
<gene>
    <name evidence="5" type="ORF">ACFO5K_04030</name>
</gene>
<dbReference type="EMBL" id="JBHSDL010000005">
    <property type="protein sequence ID" value="MFC4373262.1"/>
    <property type="molecule type" value="Genomic_DNA"/>
</dbReference>
<dbReference type="InterPro" id="IPR036397">
    <property type="entry name" value="RNaseH_sf"/>
</dbReference>
<feature type="domain" description="Exonuclease" evidence="4">
    <location>
        <begin position="8"/>
        <end position="177"/>
    </location>
</feature>
<dbReference type="Proteomes" id="UP001595844">
    <property type="component" value="Unassembled WGS sequence"/>
</dbReference>
<dbReference type="InterPro" id="IPR013520">
    <property type="entry name" value="Ribonucl_H"/>
</dbReference>
<dbReference type="RefSeq" id="WP_378555854.1">
    <property type="nucleotide sequence ID" value="NZ_JBHSDL010000005.1"/>
</dbReference>
<evidence type="ECO:0000259" key="4">
    <source>
        <dbReference type="SMART" id="SM00479"/>
    </source>
</evidence>
<dbReference type="PANTHER" id="PTHR30231:SF4">
    <property type="entry name" value="PROTEIN NEN2"/>
    <property type="match status" value="1"/>
</dbReference>
<dbReference type="SUPFAM" id="SSF53098">
    <property type="entry name" value="Ribonuclease H-like"/>
    <property type="match status" value="1"/>
</dbReference>
<dbReference type="Pfam" id="PF00929">
    <property type="entry name" value="RNase_T"/>
    <property type="match status" value="1"/>
</dbReference>
<dbReference type="InterPro" id="IPR012337">
    <property type="entry name" value="RNaseH-like_sf"/>
</dbReference>
<dbReference type="NCBIfam" id="NF005927">
    <property type="entry name" value="PRK07942.1"/>
    <property type="match status" value="1"/>
</dbReference>
<keyword evidence="6" id="KW-1185">Reference proteome</keyword>
<proteinExistence type="predicted"/>
<dbReference type="CDD" id="cd06127">
    <property type="entry name" value="DEDDh"/>
    <property type="match status" value="1"/>
</dbReference>
<evidence type="ECO:0000256" key="3">
    <source>
        <dbReference type="ARBA" id="ARBA00022839"/>
    </source>
</evidence>
<evidence type="ECO:0000313" key="6">
    <source>
        <dbReference type="Proteomes" id="UP001595844"/>
    </source>
</evidence>
<comment type="caution">
    <text evidence="5">The sequence shown here is derived from an EMBL/GenBank/DDBJ whole genome shotgun (WGS) entry which is preliminary data.</text>
</comment>
<keyword evidence="3 5" id="KW-0269">Exonuclease</keyword>
<evidence type="ECO:0000256" key="2">
    <source>
        <dbReference type="ARBA" id="ARBA00022801"/>
    </source>
</evidence>